<keyword evidence="2" id="KW-1003">Cell membrane</keyword>
<feature type="transmembrane region" description="Helical" evidence="6">
    <location>
        <begin position="183"/>
        <end position="201"/>
    </location>
</feature>
<evidence type="ECO:0008006" key="9">
    <source>
        <dbReference type="Google" id="ProtNLM"/>
    </source>
</evidence>
<feature type="transmembrane region" description="Helical" evidence="6">
    <location>
        <begin position="84"/>
        <end position="104"/>
    </location>
</feature>
<dbReference type="RefSeq" id="WP_238236642.1">
    <property type="nucleotide sequence ID" value="NZ_BPQQ01000040.1"/>
</dbReference>
<comment type="subcellular location">
    <subcellularLocation>
        <location evidence="1">Cell membrane</location>
        <topology evidence="1">Multi-pass membrane protein</topology>
    </subcellularLocation>
</comment>
<keyword evidence="8" id="KW-1185">Reference proteome</keyword>
<name>A0ABQ4SGE5_9HYPH</name>
<reference evidence="7" key="1">
    <citation type="journal article" date="2021" name="Front. Microbiol.">
        <title>Comprehensive Comparative Genomics and Phenotyping of Methylobacterium Species.</title>
        <authorList>
            <person name="Alessa O."/>
            <person name="Ogura Y."/>
            <person name="Fujitani Y."/>
            <person name="Takami H."/>
            <person name="Hayashi T."/>
            <person name="Sahin N."/>
            <person name="Tani A."/>
        </authorList>
    </citation>
    <scope>NUCLEOTIDE SEQUENCE</scope>
    <source>
        <strain evidence="7">DSM 17168</strain>
    </source>
</reference>
<keyword evidence="4 6" id="KW-1133">Transmembrane helix</keyword>
<dbReference type="EMBL" id="BPQQ01000040">
    <property type="protein sequence ID" value="GJE01624.1"/>
    <property type="molecule type" value="Genomic_DNA"/>
</dbReference>
<keyword evidence="5 6" id="KW-0472">Membrane</keyword>
<dbReference type="CDD" id="cd06581">
    <property type="entry name" value="TM_PBP1_LivM_like"/>
    <property type="match status" value="1"/>
</dbReference>
<keyword evidence="3 6" id="KW-0812">Transmembrane</keyword>
<evidence type="ECO:0000256" key="2">
    <source>
        <dbReference type="ARBA" id="ARBA00022475"/>
    </source>
</evidence>
<feature type="transmembrane region" description="Helical" evidence="6">
    <location>
        <begin position="110"/>
        <end position="128"/>
    </location>
</feature>
<evidence type="ECO:0000313" key="7">
    <source>
        <dbReference type="EMBL" id="GJE01624.1"/>
    </source>
</evidence>
<gene>
    <name evidence="7" type="ORF">GMJLKIPL_3558</name>
</gene>
<organism evidence="7 8">
    <name type="scientific">Methylobacterium isbiliense</name>
    <dbReference type="NCBI Taxonomy" id="315478"/>
    <lineage>
        <taxon>Bacteria</taxon>
        <taxon>Pseudomonadati</taxon>
        <taxon>Pseudomonadota</taxon>
        <taxon>Alphaproteobacteria</taxon>
        <taxon>Hyphomicrobiales</taxon>
        <taxon>Methylobacteriaceae</taxon>
        <taxon>Methylobacterium</taxon>
    </lineage>
</organism>
<evidence type="ECO:0000256" key="3">
    <source>
        <dbReference type="ARBA" id="ARBA00022692"/>
    </source>
</evidence>
<accession>A0ABQ4SGE5</accession>
<proteinExistence type="predicted"/>
<feature type="transmembrane region" description="Helical" evidence="6">
    <location>
        <begin position="268"/>
        <end position="293"/>
    </location>
</feature>
<sequence length="347" mass="37356">MTSTTLPAPAAVPATASAARAFAAKRRRTLLVGLVVFAGMAALPYLVRDVYLQNVLILTVMYAALSQSWNILGGYCGQISLGHALYFGLGAYFTSVLFVTYGVVPWGGMLAGGLASAGVALLLGWPCFRLAGHYFSIATIVIAEIGLLLVHNWDFVGGAMGIQWPFNPDSWWTLQFARDKVPYFHFALGLFVAVWFVTYLIEDSRWGYWWRAVKDDAQAAESLGVEVFRSKMAAAAVSAFFTAIGGGFYAAYVSYIDPESVMSFRFSLLFALPAVLGGIGTLWGALVGAAILIPLTEISRSYLGGTGSGLDLILYGLLVMLVALARPEGVLSLFKRTRTARNQEAAP</sequence>
<dbReference type="InterPro" id="IPR043428">
    <property type="entry name" value="LivM-like"/>
</dbReference>
<evidence type="ECO:0000256" key="5">
    <source>
        <dbReference type="ARBA" id="ARBA00023136"/>
    </source>
</evidence>
<evidence type="ECO:0000256" key="6">
    <source>
        <dbReference type="SAM" id="Phobius"/>
    </source>
</evidence>
<feature type="transmembrane region" description="Helical" evidence="6">
    <location>
        <begin position="29"/>
        <end position="47"/>
    </location>
</feature>
<evidence type="ECO:0000256" key="1">
    <source>
        <dbReference type="ARBA" id="ARBA00004651"/>
    </source>
</evidence>
<dbReference type="PANTHER" id="PTHR30482">
    <property type="entry name" value="HIGH-AFFINITY BRANCHED-CHAIN AMINO ACID TRANSPORT SYSTEM PERMEASE"/>
    <property type="match status" value="1"/>
</dbReference>
<evidence type="ECO:0000256" key="4">
    <source>
        <dbReference type="ARBA" id="ARBA00022989"/>
    </source>
</evidence>
<dbReference type="InterPro" id="IPR001851">
    <property type="entry name" value="ABC_transp_permease"/>
</dbReference>
<dbReference type="Proteomes" id="UP001055153">
    <property type="component" value="Unassembled WGS sequence"/>
</dbReference>
<feature type="transmembrane region" description="Helical" evidence="6">
    <location>
        <begin position="313"/>
        <end position="334"/>
    </location>
</feature>
<evidence type="ECO:0000313" key="8">
    <source>
        <dbReference type="Proteomes" id="UP001055153"/>
    </source>
</evidence>
<reference evidence="7" key="2">
    <citation type="submission" date="2021-08" db="EMBL/GenBank/DDBJ databases">
        <authorList>
            <person name="Tani A."/>
            <person name="Ola A."/>
            <person name="Ogura Y."/>
            <person name="Katsura K."/>
            <person name="Hayashi T."/>
        </authorList>
    </citation>
    <scope>NUCLEOTIDE SEQUENCE</scope>
    <source>
        <strain evidence="7">DSM 17168</strain>
    </source>
</reference>
<comment type="caution">
    <text evidence="7">The sequence shown here is derived from an EMBL/GenBank/DDBJ whole genome shotgun (WGS) entry which is preliminary data.</text>
</comment>
<feature type="transmembrane region" description="Helical" evidence="6">
    <location>
        <begin position="232"/>
        <end position="256"/>
    </location>
</feature>
<protein>
    <recommendedName>
        <fullName evidence="9">High-affinity branched-chain amino acid transport system permease protein LivH</fullName>
    </recommendedName>
</protein>
<dbReference type="PANTHER" id="PTHR30482:SF10">
    <property type="entry name" value="HIGH-AFFINITY BRANCHED-CHAIN AMINO ACID TRANSPORT PROTEIN BRAE"/>
    <property type="match status" value="1"/>
</dbReference>
<dbReference type="Pfam" id="PF02653">
    <property type="entry name" value="BPD_transp_2"/>
    <property type="match status" value="1"/>
</dbReference>
<feature type="transmembrane region" description="Helical" evidence="6">
    <location>
        <begin position="53"/>
        <end position="72"/>
    </location>
</feature>